<feature type="compositionally biased region" description="Acidic residues" evidence="17">
    <location>
        <begin position="305"/>
        <end position="317"/>
    </location>
</feature>
<feature type="region of interest" description="Disordered" evidence="17">
    <location>
        <begin position="290"/>
        <end position="322"/>
    </location>
</feature>
<evidence type="ECO:0000256" key="13">
    <source>
        <dbReference type="ARBA" id="ARBA00023136"/>
    </source>
</evidence>
<dbReference type="InterPro" id="IPR030700">
    <property type="entry name" value="N-end_Aminoacyl_Trfase"/>
</dbReference>
<keyword evidence="9" id="KW-0521">NADP</keyword>
<gene>
    <name evidence="21" type="ORF">DDE83_000293</name>
</gene>
<dbReference type="InterPro" id="IPR007472">
    <property type="entry name" value="N-end_Aminoacyl_Trfase_C"/>
</dbReference>
<dbReference type="GO" id="GO:0102758">
    <property type="term" value="F:very-long-chain enoyl-CoA reductase activity"/>
    <property type="evidence" value="ECO:0007669"/>
    <property type="project" value="UniProtKB-EC"/>
</dbReference>
<evidence type="ECO:0000256" key="15">
    <source>
        <dbReference type="ARBA" id="ARBA00051495"/>
    </source>
</evidence>
<feature type="transmembrane region" description="Helical" evidence="18">
    <location>
        <begin position="699"/>
        <end position="719"/>
    </location>
</feature>
<dbReference type="GO" id="GO:0004057">
    <property type="term" value="F:arginyl-tRNA--protein transferase activity"/>
    <property type="evidence" value="ECO:0007669"/>
    <property type="project" value="InterPro"/>
</dbReference>
<keyword evidence="10 18" id="KW-1133">Transmembrane helix</keyword>
<dbReference type="FunFam" id="1.20.120.1630:FF:000010">
    <property type="entry name" value="Steroid alpha reductase family protein"/>
    <property type="match status" value="1"/>
</dbReference>
<evidence type="ECO:0000256" key="6">
    <source>
        <dbReference type="ARBA" id="ARBA00022692"/>
    </source>
</evidence>
<dbReference type="SUPFAM" id="SSF55729">
    <property type="entry name" value="Acyl-CoA N-acyltransferases (Nat)"/>
    <property type="match status" value="1"/>
</dbReference>
<evidence type="ECO:0000256" key="1">
    <source>
        <dbReference type="ARBA" id="ARBA00004477"/>
    </source>
</evidence>
<comment type="similarity">
    <text evidence="3">Belongs to the steroid 5-alpha reductase family.</text>
</comment>
<keyword evidence="8" id="KW-0276">Fatty acid metabolism</keyword>
<evidence type="ECO:0000256" key="2">
    <source>
        <dbReference type="ARBA" id="ARBA00005194"/>
    </source>
</evidence>
<comment type="catalytic activity">
    <reaction evidence="15">
        <text>a very-long-chain 2,3-saturated fatty acyl-CoA + NADP(+) = a very-long-chain (2E)-enoyl-CoA + NADPH + H(+)</text>
        <dbReference type="Rhea" id="RHEA:14473"/>
        <dbReference type="ChEBI" id="CHEBI:15378"/>
        <dbReference type="ChEBI" id="CHEBI:57783"/>
        <dbReference type="ChEBI" id="CHEBI:58349"/>
        <dbReference type="ChEBI" id="CHEBI:83724"/>
        <dbReference type="ChEBI" id="CHEBI:83728"/>
        <dbReference type="EC" id="1.3.1.93"/>
    </reaction>
</comment>
<dbReference type="AlphaFoldDB" id="A0A364NGM8"/>
<dbReference type="EMBL" id="QGDH01000003">
    <property type="protein sequence ID" value="RAR16420.1"/>
    <property type="molecule type" value="Genomic_DNA"/>
</dbReference>
<feature type="compositionally biased region" description="Polar residues" evidence="17">
    <location>
        <begin position="771"/>
        <end position="783"/>
    </location>
</feature>
<keyword evidence="7" id="KW-0256">Endoplasmic reticulum</keyword>
<dbReference type="Pfam" id="PF02544">
    <property type="entry name" value="Steroid_dh"/>
    <property type="match status" value="1"/>
</dbReference>
<evidence type="ECO:0000256" key="18">
    <source>
        <dbReference type="SAM" id="Phobius"/>
    </source>
</evidence>
<dbReference type="Pfam" id="PF04377">
    <property type="entry name" value="ATE_C"/>
    <property type="match status" value="1"/>
</dbReference>
<keyword evidence="14" id="KW-0275">Fatty acid biosynthesis</keyword>
<dbReference type="STRING" id="183478.A0A364NGM8"/>
<reference evidence="22" key="1">
    <citation type="submission" date="2018-05" db="EMBL/GenBank/DDBJ databases">
        <title>Draft genome sequence of Stemphylium lycopersici strain CIDEFI 213.</title>
        <authorList>
            <person name="Medina R."/>
            <person name="Franco M.E.E."/>
            <person name="Lucentini C.G."/>
            <person name="Saparrat M.C.N."/>
            <person name="Balatti P.A."/>
        </authorList>
    </citation>
    <scope>NUCLEOTIDE SEQUENCE [LARGE SCALE GENOMIC DNA]</scope>
    <source>
        <strain evidence="22">CIDEFI 213</strain>
    </source>
</reference>
<evidence type="ECO:0000256" key="16">
    <source>
        <dbReference type="ARBA" id="ARBA00058640"/>
    </source>
</evidence>
<comment type="pathway">
    <text evidence="2">Lipid metabolism; fatty acid biosynthesis.</text>
</comment>
<dbReference type="PANTHER" id="PTHR21367">
    <property type="entry name" value="ARGININE-TRNA-PROTEIN TRANSFERASE 1"/>
    <property type="match status" value="1"/>
</dbReference>
<keyword evidence="6 18" id="KW-0812">Transmembrane</keyword>
<accession>A0A364NGM8</accession>
<proteinExistence type="inferred from homology"/>
<keyword evidence="5" id="KW-0444">Lipid biosynthesis</keyword>
<evidence type="ECO:0000256" key="4">
    <source>
        <dbReference type="ARBA" id="ARBA00012530"/>
    </source>
</evidence>
<dbReference type="PROSITE" id="PS50244">
    <property type="entry name" value="S5A_REDUCTASE"/>
    <property type="match status" value="1"/>
</dbReference>
<keyword evidence="21" id="KW-0012">Acyltransferase</keyword>
<dbReference type="InterPro" id="IPR001104">
    <property type="entry name" value="3-oxo-5_a-steroid_4-DH_C"/>
</dbReference>
<keyword evidence="11" id="KW-0560">Oxidoreductase</keyword>
<evidence type="ECO:0000259" key="19">
    <source>
        <dbReference type="Pfam" id="PF02544"/>
    </source>
</evidence>
<feature type="domain" description="3-oxo-5-alpha-steroid 4-dehydrogenase C-terminal" evidence="19">
    <location>
        <begin position="595"/>
        <end position="738"/>
    </location>
</feature>
<evidence type="ECO:0000256" key="14">
    <source>
        <dbReference type="ARBA" id="ARBA00023160"/>
    </source>
</evidence>
<evidence type="ECO:0000256" key="3">
    <source>
        <dbReference type="ARBA" id="ARBA00007742"/>
    </source>
</evidence>
<protein>
    <recommendedName>
        <fullName evidence="4">very-long-chain enoyl-CoA reductase</fullName>
        <ecNumber evidence="4">1.3.1.93</ecNumber>
    </recommendedName>
</protein>
<organism evidence="21 22">
    <name type="scientific">Stemphylium lycopersici</name>
    <name type="common">Tomato gray leaf spot disease fungus</name>
    <name type="synonym">Thyrospora lycopersici</name>
    <dbReference type="NCBI Taxonomy" id="183478"/>
    <lineage>
        <taxon>Eukaryota</taxon>
        <taxon>Fungi</taxon>
        <taxon>Dikarya</taxon>
        <taxon>Ascomycota</taxon>
        <taxon>Pezizomycotina</taxon>
        <taxon>Dothideomycetes</taxon>
        <taxon>Pleosporomycetidae</taxon>
        <taxon>Pleosporales</taxon>
        <taxon>Pleosporineae</taxon>
        <taxon>Pleosporaceae</taxon>
        <taxon>Stemphylium</taxon>
    </lineage>
</organism>
<dbReference type="PANTHER" id="PTHR21367:SF1">
    <property type="entry name" value="ARGINYL-TRNA--PROTEIN TRANSFERASE 1"/>
    <property type="match status" value="1"/>
</dbReference>
<feature type="compositionally biased region" description="Basic and acidic residues" evidence="17">
    <location>
        <begin position="294"/>
        <end position="304"/>
    </location>
</feature>
<feature type="region of interest" description="Disordered" evidence="17">
    <location>
        <begin position="762"/>
        <end position="783"/>
    </location>
</feature>
<dbReference type="GO" id="GO:0006633">
    <property type="term" value="P:fatty acid biosynthetic process"/>
    <property type="evidence" value="ECO:0007669"/>
    <property type="project" value="UniProtKB-KW"/>
</dbReference>
<evidence type="ECO:0000256" key="5">
    <source>
        <dbReference type="ARBA" id="ARBA00022516"/>
    </source>
</evidence>
<keyword evidence="12" id="KW-0443">Lipid metabolism</keyword>
<dbReference type="OrthoDB" id="540503at2759"/>
<keyword evidence="21" id="KW-0808">Transferase</keyword>
<dbReference type="EC" id="1.3.1.93" evidence="4"/>
<dbReference type="InterPro" id="IPR016181">
    <property type="entry name" value="Acyl_CoA_acyltransferase"/>
</dbReference>
<evidence type="ECO:0000256" key="12">
    <source>
        <dbReference type="ARBA" id="ARBA00023098"/>
    </source>
</evidence>
<evidence type="ECO:0000259" key="20">
    <source>
        <dbReference type="Pfam" id="PF04377"/>
    </source>
</evidence>
<evidence type="ECO:0000256" key="11">
    <source>
        <dbReference type="ARBA" id="ARBA00023002"/>
    </source>
</evidence>
<evidence type="ECO:0000256" key="9">
    <source>
        <dbReference type="ARBA" id="ARBA00022857"/>
    </source>
</evidence>
<comment type="function">
    <text evidence="16">Catalyzes the last of the four reactions of the long-chain fatty acids elongation cycle. This endoplasmic reticulum-bound enzymatic process, allows the addition of 2 carbons to the chain of long- and very long-chain fatty acids/VLCFAs per cycle. This enzyme reduces the trans-2,3-enoyl-CoA fatty acid intermediate to an acyl-CoA that can be further elongated by entering a new cycle of elongation. Thereby, it participates in the production of VLCFAs of different chain lengths that are involved in multiple biological processes as precursors of membrane lipids and lipid mediators.</text>
</comment>
<dbReference type="Proteomes" id="UP000249619">
    <property type="component" value="Unassembled WGS sequence"/>
</dbReference>
<evidence type="ECO:0000313" key="22">
    <source>
        <dbReference type="Proteomes" id="UP000249619"/>
    </source>
</evidence>
<evidence type="ECO:0000256" key="10">
    <source>
        <dbReference type="ARBA" id="ARBA00022989"/>
    </source>
</evidence>
<evidence type="ECO:0000313" key="21">
    <source>
        <dbReference type="EMBL" id="RAR16420.1"/>
    </source>
</evidence>
<evidence type="ECO:0000256" key="7">
    <source>
        <dbReference type="ARBA" id="ARBA00022824"/>
    </source>
</evidence>
<dbReference type="Gene3D" id="1.20.120.1630">
    <property type="match status" value="1"/>
</dbReference>
<evidence type="ECO:0000256" key="8">
    <source>
        <dbReference type="ARBA" id="ARBA00022832"/>
    </source>
</evidence>
<comment type="caution">
    <text evidence="21">The sequence shown here is derived from an EMBL/GenBank/DDBJ whole genome shotgun (WGS) entry which is preliminary data.</text>
</comment>
<comment type="subcellular location">
    <subcellularLocation>
        <location evidence="1">Endoplasmic reticulum membrane</location>
        <topology evidence="1">Multi-pass membrane protein</topology>
    </subcellularLocation>
</comment>
<sequence>MQSSVTPFGYSSESCGYCKDASNGRRTANSHLAPSSISQTYYDTAVRTIRYGGHHLDVEPTNADRSLVYPHLPSSPLKTRGRREKARLKNTFDLTREVHKAELQNLKRPPEPAHRFEVTLEPAAFTAEKYELFKNYQQNVHKEKPSEISQSGFKRFLCESPLKQTSRTVDGKEQLLGSYHQCYRLDGRLIAMGILDLLPHCVSGVYMLYHSDFEKWQFGKLSALRETALTLEGGYQYYYMGYYIHSCVKMKYKGDYKTQHVLDPESYEWHPLDDEFRSLLDKKTYVSMSRERRRQKEREAKEEQGGDADATEQDDYSDYPFPTAAEAGEAVSEGTSLFDLKVPGLMTAEEIEEKLDLATMPIRVGGRMAELQDLVSWDGSDLRHPRSIKGIIGEMVACMGPEVAWQILPRPTEAGPGPLPAAKCAQKFPRTTQTSTQHGTMSASPLTLVVRPRGRPIKNLPETITVSADASASAIFEEIAKASRFSIHRLRVTKGSDGSPINNVKDVTVHDTGLRNKSAVDVKDLGPQISWRTVFIVEYLGPLLIHPLIYFGRPLIYGTSAPPSQLQKLTFLMCVIHFAKREFETLFVHRFSSATMPIMNIYKNSGYYWLLSGLNLAYWSYGPNSPAAKPSNPLLTYLGVALFAIGEMCNYSTHVTLKNLRRPGSTERGIPQGLGFNLVTCPNYMFEAIAWIGVALVNFSLSTVIFIIVAVGQMGVWAWKKEKRYRKEFGDKYKRKRQGCILRTDYVGLRLDYCEALDDQGGGRQYKSPHRTQNGNMSADNCI</sequence>
<dbReference type="GO" id="GO:0005789">
    <property type="term" value="C:endoplasmic reticulum membrane"/>
    <property type="evidence" value="ECO:0007669"/>
    <property type="project" value="UniProtKB-SubCell"/>
</dbReference>
<feature type="domain" description="N-end rule aminoacyl transferase C-terminal" evidence="20">
    <location>
        <begin position="128"/>
        <end position="262"/>
    </location>
</feature>
<evidence type="ECO:0000256" key="17">
    <source>
        <dbReference type="SAM" id="MobiDB-lite"/>
    </source>
</evidence>
<keyword evidence="22" id="KW-1185">Reference proteome</keyword>
<keyword evidence="13 18" id="KW-0472">Membrane</keyword>
<name>A0A364NGM8_STELY</name>